<dbReference type="Pfam" id="PF02434">
    <property type="entry name" value="Fringe"/>
    <property type="match status" value="1"/>
</dbReference>
<dbReference type="Gene3D" id="3.90.550.50">
    <property type="match status" value="1"/>
</dbReference>
<evidence type="ECO:0000256" key="12">
    <source>
        <dbReference type="SAM" id="SignalP"/>
    </source>
</evidence>
<dbReference type="PANTHER" id="PTHR23033:SF40">
    <property type="entry name" value="APPLE DOMAIN-CONTAINING PROTEIN"/>
    <property type="match status" value="1"/>
</dbReference>
<proteinExistence type="inferred from homology"/>
<feature type="chain" id="PRO_5046894358" description="N-acetylgalactosaminide beta-1,3-galactosyltransferase" evidence="12">
    <location>
        <begin position="27"/>
        <end position="489"/>
    </location>
</feature>
<comment type="subcellular location">
    <subcellularLocation>
        <location evidence="1">Membrane</location>
        <topology evidence="1">Single-pass type II membrane protein</topology>
    </subcellularLocation>
</comment>
<evidence type="ECO:0000256" key="7">
    <source>
        <dbReference type="ARBA" id="ARBA00022692"/>
    </source>
</evidence>
<evidence type="ECO:0000256" key="1">
    <source>
        <dbReference type="ARBA" id="ARBA00004606"/>
    </source>
</evidence>
<protein>
    <recommendedName>
        <fullName evidence="4">N-acetylgalactosaminide beta-1,3-galactosyltransferase</fullName>
        <ecNumber evidence="4">2.4.1.122</ecNumber>
    </recommendedName>
</protein>
<evidence type="ECO:0000256" key="5">
    <source>
        <dbReference type="ARBA" id="ARBA00022676"/>
    </source>
</evidence>
<keyword evidence="11" id="KW-0472">Membrane</keyword>
<keyword evidence="5" id="KW-0328">Glycosyltransferase</keyword>
<dbReference type="Proteomes" id="UP001465668">
    <property type="component" value="Unassembled WGS sequence"/>
</dbReference>
<keyword evidence="10" id="KW-1133">Transmembrane helix</keyword>
<name>A0ABR2YAJ7_9PEZI</name>
<keyword evidence="8" id="KW-0547">Nucleotide-binding</keyword>
<evidence type="ECO:0000313" key="15">
    <source>
        <dbReference type="Proteomes" id="UP001465668"/>
    </source>
</evidence>
<organism evidence="14 15">
    <name type="scientific">Seiridium cardinale</name>
    <dbReference type="NCBI Taxonomy" id="138064"/>
    <lineage>
        <taxon>Eukaryota</taxon>
        <taxon>Fungi</taxon>
        <taxon>Dikarya</taxon>
        <taxon>Ascomycota</taxon>
        <taxon>Pezizomycotina</taxon>
        <taxon>Sordariomycetes</taxon>
        <taxon>Xylariomycetidae</taxon>
        <taxon>Amphisphaeriales</taxon>
        <taxon>Sporocadaceae</taxon>
        <taxon>Seiridium</taxon>
    </lineage>
</organism>
<keyword evidence="12" id="KW-0732">Signal</keyword>
<evidence type="ECO:0000256" key="10">
    <source>
        <dbReference type="ARBA" id="ARBA00022989"/>
    </source>
</evidence>
<evidence type="ECO:0000256" key="9">
    <source>
        <dbReference type="ARBA" id="ARBA00022968"/>
    </source>
</evidence>
<feature type="signal peptide" evidence="12">
    <location>
        <begin position="1"/>
        <end position="26"/>
    </location>
</feature>
<comment type="similarity">
    <text evidence="3">Belongs to the glycosyltransferase 31 family. Beta3-Gal-T subfamily.</text>
</comment>
<feature type="domain" description="Fringe-like glycosyltransferase" evidence="13">
    <location>
        <begin position="194"/>
        <end position="278"/>
    </location>
</feature>
<accession>A0ABR2YAJ7</accession>
<dbReference type="InterPro" id="IPR003378">
    <property type="entry name" value="Fringe-like_glycosylTrfase"/>
</dbReference>
<evidence type="ECO:0000256" key="4">
    <source>
        <dbReference type="ARBA" id="ARBA00012557"/>
    </source>
</evidence>
<keyword evidence="7" id="KW-0812">Transmembrane</keyword>
<evidence type="ECO:0000256" key="11">
    <source>
        <dbReference type="ARBA" id="ARBA00023136"/>
    </source>
</evidence>
<dbReference type="EMBL" id="JARVKM010000001">
    <property type="protein sequence ID" value="KAK9784025.1"/>
    <property type="molecule type" value="Genomic_DNA"/>
</dbReference>
<evidence type="ECO:0000256" key="6">
    <source>
        <dbReference type="ARBA" id="ARBA00022679"/>
    </source>
</evidence>
<comment type="pathway">
    <text evidence="2">Protein modification; protein glycosylation.</text>
</comment>
<dbReference type="PANTHER" id="PTHR23033">
    <property type="entry name" value="BETA1,3-GALACTOSYLTRANSFERASE"/>
    <property type="match status" value="1"/>
</dbReference>
<evidence type="ECO:0000256" key="8">
    <source>
        <dbReference type="ARBA" id="ARBA00022741"/>
    </source>
</evidence>
<keyword evidence="9" id="KW-0735">Signal-anchor</keyword>
<evidence type="ECO:0000256" key="2">
    <source>
        <dbReference type="ARBA" id="ARBA00004922"/>
    </source>
</evidence>
<comment type="caution">
    <text evidence="14">The sequence shown here is derived from an EMBL/GenBank/DDBJ whole genome shotgun (WGS) entry which is preliminary data.</text>
</comment>
<keyword evidence="15" id="KW-1185">Reference proteome</keyword>
<reference evidence="14 15" key="1">
    <citation type="submission" date="2024-02" db="EMBL/GenBank/DDBJ databases">
        <title>First draft genome assembly of two strains of Seiridium cardinale.</title>
        <authorList>
            <person name="Emiliani G."/>
            <person name="Scali E."/>
        </authorList>
    </citation>
    <scope>NUCLEOTIDE SEQUENCE [LARGE SCALE GENOMIC DNA]</scope>
    <source>
        <strain evidence="14 15">BM-138-000479</strain>
    </source>
</reference>
<gene>
    <name evidence="14" type="ORF">SCAR479_00584</name>
</gene>
<evidence type="ECO:0000259" key="13">
    <source>
        <dbReference type="Pfam" id="PF02434"/>
    </source>
</evidence>
<sequence>MLAARRLSGCFLVLISLLAIIHLASHRHGTSSPYYRHGKEARLQLLQDSFRKYRLEAEHDTAPKYVGVPTPTAKDPACAWIPNTSKILLIMKTGASESFNKIPTQLITALRCVADFLIFSDMKQTIASVDIHDSLETVLQEAMENNGDFDLYRRQNSCIIDQENCNKEVDGSLSLAGWNLDKYKNVHIAERAYDMRPGYDWYITVDADTYVLWPNLVQWLAQLDPSEKHYLGSATMINDFAFGHGGSGYVLSGAAMEEFAGNNPGIASQYDLRAKETCCGDYMLGRALKDTIDVEIEDAWPTINGEKPFTLPFGPTEWCHPVVTMHHMNSEEISSFWEFEKQFYEGQEPGTNRTLLLKDIYMHFVEPRLEARRDDWDNLSEDVYLLDPNAKEYESWQLERIKMDGISDAEKNAHKSFDDCANMCNEVDECFQFRFQDGICSYQRGFLLGKPRRSEDDEAKRWMSGWAVDKIKAWVDEHKDCERPLWPTF</sequence>
<evidence type="ECO:0000313" key="14">
    <source>
        <dbReference type="EMBL" id="KAK9784025.1"/>
    </source>
</evidence>
<evidence type="ECO:0000256" key="3">
    <source>
        <dbReference type="ARBA" id="ARBA00006462"/>
    </source>
</evidence>
<keyword evidence="6" id="KW-0808">Transferase</keyword>
<dbReference type="InterPro" id="IPR026050">
    <property type="entry name" value="C1GALT1/C1GALT1_chp1"/>
</dbReference>
<dbReference type="EC" id="2.4.1.122" evidence="4"/>